<evidence type="ECO:0000313" key="1">
    <source>
        <dbReference type="EMBL" id="GCE08285.1"/>
    </source>
</evidence>
<protein>
    <submittedName>
        <fullName evidence="1">Uncharacterized protein</fullName>
    </submittedName>
</protein>
<keyword evidence="2" id="KW-1185">Reference proteome</keyword>
<dbReference type="Proteomes" id="UP000287224">
    <property type="component" value="Unassembled WGS sequence"/>
</dbReference>
<proteinExistence type="predicted"/>
<sequence>MIDTCTQYEDYNNNCKSEEYLSFHRQSGASYLPVCTYNIENRSATPVRRIFLKDEYIRSVLNKRAVIRINPGRYSDYFVMSSTGL</sequence>
<accession>A0A401ZN47</accession>
<evidence type="ECO:0000313" key="2">
    <source>
        <dbReference type="Proteomes" id="UP000287224"/>
    </source>
</evidence>
<comment type="caution">
    <text evidence="1">The sequence shown here is derived from an EMBL/GenBank/DDBJ whole genome shotgun (WGS) entry which is preliminary data.</text>
</comment>
<dbReference type="AlphaFoldDB" id="A0A401ZN47"/>
<gene>
    <name evidence="1" type="ORF">KDAU_56140</name>
</gene>
<reference evidence="2" key="1">
    <citation type="submission" date="2018-12" db="EMBL/GenBank/DDBJ databases">
        <title>Tengunoibacter tsumagoiensis gen. nov., sp. nov., Dictyobacter kobayashii sp. nov., D. alpinus sp. nov., and D. joshuensis sp. nov. and description of Dictyobacteraceae fam. nov. within the order Ktedonobacterales isolated from Tengu-no-mugimeshi.</title>
        <authorList>
            <person name="Wang C.M."/>
            <person name="Zheng Y."/>
            <person name="Sakai Y."/>
            <person name="Toyoda A."/>
            <person name="Minakuchi Y."/>
            <person name="Abe K."/>
            <person name="Yokota A."/>
            <person name="Yabe S."/>
        </authorList>
    </citation>
    <scope>NUCLEOTIDE SEQUENCE [LARGE SCALE GENOMIC DNA]</scope>
    <source>
        <strain evidence="2">S-27</strain>
    </source>
</reference>
<dbReference type="EMBL" id="BIFQ01000002">
    <property type="protein sequence ID" value="GCE08285.1"/>
    <property type="molecule type" value="Genomic_DNA"/>
</dbReference>
<organism evidence="1 2">
    <name type="scientific">Dictyobacter aurantiacus</name>
    <dbReference type="NCBI Taxonomy" id="1936993"/>
    <lineage>
        <taxon>Bacteria</taxon>
        <taxon>Bacillati</taxon>
        <taxon>Chloroflexota</taxon>
        <taxon>Ktedonobacteria</taxon>
        <taxon>Ktedonobacterales</taxon>
        <taxon>Dictyobacteraceae</taxon>
        <taxon>Dictyobacter</taxon>
    </lineage>
</organism>
<name>A0A401ZN47_9CHLR</name>